<evidence type="ECO:0000256" key="6">
    <source>
        <dbReference type="ARBA" id="ARBA00022989"/>
    </source>
</evidence>
<evidence type="ECO:0000313" key="10">
    <source>
        <dbReference type="Proteomes" id="UP000198500"/>
    </source>
</evidence>
<dbReference type="STRING" id="574349.SAMN05443545_106101"/>
<dbReference type="InterPro" id="IPR052017">
    <property type="entry name" value="TSUP"/>
</dbReference>
<keyword evidence="3" id="KW-0813">Transport</keyword>
<dbReference type="EMBL" id="FNNI01000006">
    <property type="protein sequence ID" value="SDX57378.1"/>
    <property type="molecule type" value="Genomic_DNA"/>
</dbReference>
<proteinExistence type="inferred from homology"/>
<feature type="transmembrane region" description="Helical" evidence="8">
    <location>
        <begin position="220"/>
        <end position="236"/>
    </location>
</feature>
<organism evidence="9 10">
    <name type="scientific">Aidingimonas halophila</name>
    <dbReference type="NCBI Taxonomy" id="574349"/>
    <lineage>
        <taxon>Bacteria</taxon>
        <taxon>Pseudomonadati</taxon>
        <taxon>Pseudomonadota</taxon>
        <taxon>Gammaproteobacteria</taxon>
        <taxon>Oceanospirillales</taxon>
        <taxon>Halomonadaceae</taxon>
        <taxon>Aidingimonas</taxon>
    </lineage>
</organism>
<evidence type="ECO:0000256" key="2">
    <source>
        <dbReference type="ARBA" id="ARBA00009142"/>
    </source>
</evidence>
<feature type="transmembrane region" description="Helical" evidence="8">
    <location>
        <begin position="161"/>
        <end position="182"/>
    </location>
</feature>
<sequence>MEPLLTFTLLALATGVAAFIQGAVGIGFALVVAPVMGLLRPDLLPVALLILMLPLNAYVGLRERDAIDWRGVGWVSLGRLPGTLAGLGILAVVSTNGLNQLIGASTILAVLAGVFAPVFQPGRGACATVGVVTGVTETATGVGGPPLALLYQHKPGPELRATIALCFLVGEIISLILLALSGQFQLHQWFWALALLPALILGSVISRLAHHRLDARRMRISVLSFAFISGLVLLIPR</sequence>
<feature type="transmembrane region" description="Helical" evidence="8">
    <location>
        <begin position="42"/>
        <end position="61"/>
    </location>
</feature>
<feature type="transmembrane region" description="Helical" evidence="8">
    <location>
        <begin position="188"/>
        <end position="208"/>
    </location>
</feature>
<protein>
    <recommendedName>
        <fullName evidence="8">Probable membrane transporter protein</fullName>
    </recommendedName>
</protein>
<evidence type="ECO:0000256" key="8">
    <source>
        <dbReference type="RuleBase" id="RU363041"/>
    </source>
</evidence>
<keyword evidence="5 8" id="KW-0812">Transmembrane</keyword>
<keyword evidence="7 8" id="KW-0472">Membrane</keyword>
<evidence type="ECO:0000256" key="1">
    <source>
        <dbReference type="ARBA" id="ARBA00004651"/>
    </source>
</evidence>
<dbReference type="RefSeq" id="WP_092570181.1">
    <property type="nucleotide sequence ID" value="NZ_BMXH01000019.1"/>
</dbReference>
<dbReference type="AlphaFoldDB" id="A0A1H3CTZ4"/>
<dbReference type="Proteomes" id="UP000198500">
    <property type="component" value="Unassembled WGS sequence"/>
</dbReference>
<comment type="similarity">
    <text evidence="2 8">Belongs to the 4-toluene sulfonate uptake permease (TSUP) (TC 2.A.102) family.</text>
</comment>
<gene>
    <name evidence="9" type="ORF">SAMN05443545_106101</name>
</gene>
<accession>A0A1H3CTZ4</accession>
<dbReference type="PANTHER" id="PTHR30269:SF37">
    <property type="entry name" value="MEMBRANE TRANSPORTER PROTEIN"/>
    <property type="match status" value="1"/>
</dbReference>
<evidence type="ECO:0000256" key="7">
    <source>
        <dbReference type="ARBA" id="ARBA00023136"/>
    </source>
</evidence>
<evidence type="ECO:0000256" key="5">
    <source>
        <dbReference type="ARBA" id="ARBA00022692"/>
    </source>
</evidence>
<evidence type="ECO:0000256" key="4">
    <source>
        <dbReference type="ARBA" id="ARBA00022475"/>
    </source>
</evidence>
<dbReference type="OrthoDB" id="5472127at2"/>
<keyword evidence="4 8" id="KW-1003">Cell membrane</keyword>
<dbReference type="PANTHER" id="PTHR30269">
    <property type="entry name" value="TRANSMEMBRANE PROTEIN YFCA"/>
    <property type="match status" value="1"/>
</dbReference>
<evidence type="ECO:0000313" key="9">
    <source>
        <dbReference type="EMBL" id="SDX57378.1"/>
    </source>
</evidence>
<dbReference type="Pfam" id="PF01925">
    <property type="entry name" value="TauE"/>
    <property type="match status" value="1"/>
</dbReference>
<comment type="subcellular location">
    <subcellularLocation>
        <location evidence="1 8">Cell membrane</location>
        <topology evidence="1 8">Multi-pass membrane protein</topology>
    </subcellularLocation>
</comment>
<feature type="transmembrane region" description="Helical" evidence="8">
    <location>
        <begin position="73"/>
        <end position="94"/>
    </location>
</feature>
<evidence type="ECO:0000256" key="3">
    <source>
        <dbReference type="ARBA" id="ARBA00022448"/>
    </source>
</evidence>
<reference evidence="9 10" key="1">
    <citation type="submission" date="2016-10" db="EMBL/GenBank/DDBJ databases">
        <authorList>
            <person name="de Groot N.N."/>
        </authorList>
    </citation>
    <scope>NUCLEOTIDE SEQUENCE [LARGE SCALE GENOMIC DNA]</scope>
    <source>
        <strain evidence="9 10">DSM 19219</strain>
    </source>
</reference>
<dbReference type="GO" id="GO:0005886">
    <property type="term" value="C:plasma membrane"/>
    <property type="evidence" value="ECO:0007669"/>
    <property type="project" value="UniProtKB-SubCell"/>
</dbReference>
<name>A0A1H3CTZ4_9GAMM</name>
<dbReference type="InterPro" id="IPR002781">
    <property type="entry name" value="TM_pro_TauE-like"/>
</dbReference>
<keyword evidence="10" id="KW-1185">Reference proteome</keyword>
<keyword evidence="6 8" id="KW-1133">Transmembrane helix</keyword>
<feature type="transmembrane region" description="Helical" evidence="8">
    <location>
        <begin position="100"/>
        <end position="119"/>
    </location>
</feature>